<evidence type="ECO:0000256" key="1">
    <source>
        <dbReference type="SAM" id="Phobius"/>
    </source>
</evidence>
<feature type="transmembrane region" description="Helical" evidence="1">
    <location>
        <begin position="16"/>
        <end position="39"/>
    </location>
</feature>
<keyword evidence="1" id="KW-1133">Transmembrane helix</keyword>
<gene>
    <name evidence="2" type="ORF">OESDEN_01070</name>
</gene>
<protein>
    <submittedName>
        <fullName evidence="2">Uncharacterized protein</fullName>
    </submittedName>
</protein>
<keyword evidence="1" id="KW-0472">Membrane</keyword>
<evidence type="ECO:0000313" key="2">
    <source>
        <dbReference type="EMBL" id="KHJ98951.1"/>
    </source>
</evidence>
<keyword evidence="3" id="KW-1185">Reference proteome</keyword>
<organism evidence="2 3">
    <name type="scientific">Oesophagostomum dentatum</name>
    <name type="common">Nodular worm</name>
    <dbReference type="NCBI Taxonomy" id="61180"/>
    <lineage>
        <taxon>Eukaryota</taxon>
        <taxon>Metazoa</taxon>
        <taxon>Ecdysozoa</taxon>
        <taxon>Nematoda</taxon>
        <taxon>Chromadorea</taxon>
        <taxon>Rhabditida</taxon>
        <taxon>Rhabditina</taxon>
        <taxon>Rhabditomorpha</taxon>
        <taxon>Strongyloidea</taxon>
        <taxon>Strongylidae</taxon>
        <taxon>Oesophagostomum</taxon>
    </lineage>
</organism>
<keyword evidence="1" id="KW-0812">Transmembrane</keyword>
<dbReference type="OrthoDB" id="5862745at2759"/>
<proteinExistence type="predicted"/>
<dbReference type="EMBL" id="KN549258">
    <property type="protein sequence ID" value="KHJ98951.1"/>
    <property type="molecule type" value="Genomic_DNA"/>
</dbReference>
<reference evidence="2 3" key="1">
    <citation type="submission" date="2014-03" db="EMBL/GenBank/DDBJ databases">
        <title>Draft genome of the hookworm Oesophagostomum dentatum.</title>
        <authorList>
            <person name="Mitreva M."/>
        </authorList>
    </citation>
    <scope>NUCLEOTIDE SEQUENCE [LARGE SCALE GENOMIC DNA]</scope>
    <source>
        <strain evidence="2 3">OD-Hann</strain>
    </source>
</reference>
<dbReference type="Proteomes" id="UP000053660">
    <property type="component" value="Unassembled WGS sequence"/>
</dbReference>
<sequence length="78" mass="9240">MNFIWHNPKSILPPNIWLYMALNMMWILSAGIYPLIYFISNRAIRDKGPTEPRVAPRPIVAQPFHSKQQYYLHFLLKA</sequence>
<accession>A0A0B1TS47</accession>
<evidence type="ECO:0000313" key="3">
    <source>
        <dbReference type="Proteomes" id="UP000053660"/>
    </source>
</evidence>
<name>A0A0B1TS47_OESDE</name>
<dbReference type="AlphaFoldDB" id="A0A0B1TS47"/>